<dbReference type="Pfam" id="PF14863">
    <property type="entry name" value="Alkyl_sulf_dimr"/>
    <property type="match status" value="1"/>
</dbReference>
<dbReference type="Gene3D" id="1.25.40.880">
    <property type="entry name" value="Alkyl sulfatase, dimerisation domain"/>
    <property type="match status" value="1"/>
</dbReference>
<evidence type="ECO:0000259" key="1">
    <source>
        <dbReference type="SMART" id="SM00849"/>
    </source>
</evidence>
<name>A0ABT7NH01_9BURK</name>
<keyword evidence="3" id="KW-1185">Reference proteome</keyword>
<dbReference type="PANTHER" id="PTHR43223">
    <property type="entry name" value="ALKYL/ARYL-SULFATASE"/>
    <property type="match status" value="1"/>
</dbReference>
<dbReference type="Pfam" id="PF00753">
    <property type="entry name" value="Lactamase_B"/>
    <property type="match status" value="1"/>
</dbReference>
<proteinExistence type="predicted"/>
<organism evidence="2 3">
    <name type="scientific">Variovorax dokdonensis</name>
    <dbReference type="NCBI Taxonomy" id="344883"/>
    <lineage>
        <taxon>Bacteria</taxon>
        <taxon>Pseudomonadati</taxon>
        <taxon>Pseudomonadota</taxon>
        <taxon>Betaproteobacteria</taxon>
        <taxon>Burkholderiales</taxon>
        <taxon>Comamonadaceae</taxon>
        <taxon>Variovorax</taxon>
    </lineage>
</organism>
<dbReference type="Proteomes" id="UP001174908">
    <property type="component" value="Unassembled WGS sequence"/>
</dbReference>
<dbReference type="InterPro" id="IPR001279">
    <property type="entry name" value="Metallo-B-lactamas"/>
</dbReference>
<dbReference type="SUPFAM" id="SSF56281">
    <property type="entry name" value="Metallo-hydrolase/oxidoreductase"/>
    <property type="match status" value="1"/>
</dbReference>
<dbReference type="InterPro" id="IPR038536">
    <property type="entry name" value="Alkyl/aryl-sulf_dimr_sf"/>
</dbReference>
<sequence length="429" mass="47645">MEQEKRTDATGIGVLLRAQSIRDVVPGVHTLGGQGNTLAVETGLGVVVVDAGPGGQVSRQMIERLRTITDARVYAIVYSHGHAGYNAGVPAWLEHAAARNEAPPILIGHRRVQARYRRYQETAGLQAWLNSRQFRRSYKAAAAANWIAPELAFDDTLVLECADRRIELIAAPSETDDTVALWLQEERFLYGSAAMIRSIPNIGTPLRTLRDPMRWAATLERLHALRPRIVLPEFGQPIIDAQQIEDAFCIPMRALYYLRDEVVARMNQGMGEREILADMRYPSELFGHHFMRAIYGSPDYIVRDIWRSENGWWDRNPTQLHPARPADAAAAILAALGEPASVVAHCRSLAQAGQTQLAMHVIDLIAQAGGDDPVLAEAREFKASLCEERSTQCSSVVSRQILLSCAEDLRGLPIGSTRERDPPMNFSWD</sequence>
<protein>
    <submittedName>
        <fullName evidence="2">Alkyl sulfatase dimerization domain-containing protein</fullName>
    </submittedName>
</protein>
<reference evidence="2" key="1">
    <citation type="submission" date="2023-06" db="EMBL/GenBank/DDBJ databases">
        <authorList>
            <person name="Jiang Y."/>
            <person name="Liu Q."/>
        </authorList>
    </citation>
    <scope>NUCLEOTIDE SEQUENCE</scope>
    <source>
        <strain evidence="2">CGMCC 1.12089</strain>
    </source>
</reference>
<dbReference type="InterPro" id="IPR036866">
    <property type="entry name" value="RibonucZ/Hydroxyglut_hydro"/>
</dbReference>
<comment type="caution">
    <text evidence="2">The sequence shown here is derived from an EMBL/GenBank/DDBJ whole genome shotgun (WGS) entry which is preliminary data.</text>
</comment>
<evidence type="ECO:0000313" key="2">
    <source>
        <dbReference type="EMBL" id="MDM0047105.1"/>
    </source>
</evidence>
<dbReference type="RefSeq" id="WP_286662401.1">
    <property type="nucleotide sequence ID" value="NZ_JASZYV010000006.1"/>
</dbReference>
<gene>
    <name evidence="2" type="ORF">QTH91_21615</name>
</gene>
<dbReference type="PANTHER" id="PTHR43223:SF2">
    <property type="entry name" value="METALLO-BETA-LACTAMASE DOMAIN-CONTAINING PROTEIN"/>
    <property type="match status" value="1"/>
</dbReference>
<dbReference type="SMART" id="SM00849">
    <property type="entry name" value="Lactamase_B"/>
    <property type="match status" value="1"/>
</dbReference>
<dbReference type="InterPro" id="IPR052195">
    <property type="entry name" value="Bact_Alkyl/Aryl-Sulfatase"/>
</dbReference>
<feature type="domain" description="Metallo-beta-lactamase" evidence="1">
    <location>
        <begin position="34"/>
        <end position="234"/>
    </location>
</feature>
<dbReference type="InterPro" id="IPR029228">
    <property type="entry name" value="Alkyl_sulf_dimr"/>
</dbReference>
<evidence type="ECO:0000313" key="3">
    <source>
        <dbReference type="Proteomes" id="UP001174908"/>
    </source>
</evidence>
<dbReference type="EMBL" id="JASZYV010000006">
    <property type="protein sequence ID" value="MDM0047105.1"/>
    <property type="molecule type" value="Genomic_DNA"/>
</dbReference>
<accession>A0ABT7NH01</accession>
<dbReference type="Gene3D" id="3.60.15.10">
    <property type="entry name" value="Ribonuclease Z/Hydroxyacylglutathione hydrolase-like"/>
    <property type="match status" value="1"/>
</dbReference>